<proteinExistence type="predicted"/>
<dbReference type="Proteomes" id="UP000293360">
    <property type="component" value="Unassembled WGS sequence"/>
</dbReference>
<dbReference type="AlphaFoldDB" id="A0A4Q4T9Y8"/>
<comment type="caution">
    <text evidence="2">The sequence shown here is derived from an EMBL/GenBank/DDBJ whole genome shotgun (WGS) entry which is preliminary data.</text>
</comment>
<evidence type="ECO:0000313" key="2">
    <source>
        <dbReference type="EMBL" id="RYP02017.1"/>
    </source>
</evidence>
<accession>A0A4Q4T9Y8</accession>
<dbReference type="Gene3D" id="1.20.1280.50">
    <property type="match status" value="1"/>
</dbReference>
<sequence length="552" mass="61928">MTGSVGVSKDPLVCLPPEIVLRILDFSPVSTVAALTCSSRAWHAFIDRTHRDLIYSNIFRTEHSPSTREASLYYHEVQSFSKYYENTSSWKELCKKQTLLRRNWASEAPTTTESIFTIRREPVWRFRPDFKRRFIISTSQFGGLEVTCMDTGRQLWALSRDVVRPYAHLEYDDVNGRGTAVWDRNGDSLEIWRTTKEDGGERGVFEQIAVLHHDCETRGYQLSFNTLCVVSSQGQGFVYDMLQRPPQLVTHVKMENNAVGHLYQDHDCVLYSLGTKGFHVHSKMTGEYLGAIEPWKCSSHQFHYIDHPDLDNSENSQDSLALASAVQSMRESEPTVFPPRWPSTGRSVPLSIQPGVRSFLGQDLGDIRDQQLDALQDDDWGAGKICGNLMVGVSRGGRVIIVRNWRDCLSGVLGDDRARAAEALARNAAIIQCAPHDDPRNFDLGGWLSVRNGRILVEVRDQVYILGLNADGSPATGEQAHERPSYAVSKSATARLGSAVPVSFMALYDDCVMYTYAVVGMHGDEEAEDHHGNLYSRLFLTKAVRVLSFAPS</sequence>
<evidence type="ECO:0000313" key="3">
    <source>
        <dbReference type="Proteomes" id="UP000293360"/>
    </source>
</evidence>
<evidence type="ECO:0000259" key="1">
    <source>
        <dbReference type="PROSITE" id="PS50181"/>
    </source>
</evidence>
<keyword evidence="3" id="KW-1185">Reference proteome</keyword>
<dbReference type="InterPro" id="IPR001810">
    <property type="entry name" value="F-box_dom"/>
</dbReference>
<gene>
    <name evidence="2" type="ORF">DL764_005985</name>
</gene>
<dbReference type="EMBL" id="QJNU01000333">
    <property type="protein sequence ID" value="RYP02017.1"/>
    <property type="molecule type" value="Genomic_DNA"/>
</dbReference>
<dbReference type="PROSITE" id="PS50181">
    <property type="entry name" value="FBOX"/>
    <property type="match status" value="1"/>
</dbReference>
<organism evidence="2 3">
    <name type="scientific">Monosporascus ibericus</name>
    <dbReference type="NCBI Taxonomy" id="155417"/>
    <lineage>
        <taxon>Eukaryota</taxon>
        <taxon>Fungi</taxon>
        <taxon>Dikarya</taxon>
        <taxon>Ascomycota</taxon>
        <taxon>Pezizomycotina</taxon>
        <taxon>Sordariomycetes</taxon>
        <taxon>Xylariomycetidae</taxon>
        <taxon>Xylariales</taxon>
        <taxon>Xylariales incertae sedis</taxon>
        <taxon>Monosporascus</taxon>
    </lineage>
</organism>
<dbReference type="STRING" id="155417.A0A4Q4T9Y8"/>
<dbReference type="InterPro" id="IPR036047">
    <property type="entry name" value="F-box-like_dom_sf"/>
</dbReference>
<feature type="domain" description="F-box" evidence="1">
    <location>
        <begin position="9"/>
        <end position="58"/>
    </location>
</feature>
<dbReference type="SUPFAM" id="SSF81383">
    <property type="entry name" value="F-box domain"/>
    <property type="match status" value="1"/>
</dbReference>
<reference evidence="2 3" key="1">
    <citation type="submission" date="2018-06" db="EMBL/GenBank/DDBJ databases">
        <title>Complete Genomes of Monosporascus.</title>
        <authorList>
            <person name="Robinson A.J."/>
            <person name="Natvig D.O."/>
        </authorList>
    </citation>
    <scope>NUCLEOTIDE SEQUENCE [LARGE SCALE GENOMIC DNA]</scope>
    <source>
        <strain evidence="2 3">CBS 110550</strain>
    </source>
</reference>
<protein>
    <recommendedName>
        <fullName evidence="1">F-box domain-containing protein</fullName>
    </recommendedName>
</protein>
<dbReference type="CDD" id="cd09917">
    <property type="entry name" value="F-box_SF"/>
    <property type="match status" value="1"/>
</dbReference>
<name>A0A4Q4T9Y8_9PEZI</name>
<dbReference type="OrthoDB" id="550575at2759"/>